<keyword evidence="10" id="KW-1185">Reference proteome</keyword>
<evidence type="ECO:0000313" key="9">
    <source>
        <dbReference type="EMBL" id="ERE03360.1"/>
    </source>
</evidence>
<dbReference type="Proteomes" id="UP000016426">
    <property type="component" value="Unassembled WGS sequence"/>
</dbReference>
<reference evidence="9 10" key="1">
    <citation type="journal article" date="2013" name="Genome Announc.">
        <title>Genome Sequence of the Pigment-Producing Bacterium Pseudogulbenkiania ferrooxidans, Isolated from Loktak Lake.</title>
        <authorList>
            <person name="Puranik S."/>
            <person name="Talkal R."/>
            <person name="Qureshi A."/>
            <person name="Khardenavis A."/>
            <person name="Kapley A."/>
            <person name="Purohit H.J."/>
        </authorList>
    </citation>
    <scope>NUCLEOTIDE SEQUENCE [LARGE SCALE GENOMIC DNA]</scope>
    <source>
        <strain evidence="9 10">EGD-HP2</strain>
    </source>
</reference>
<keyword evidence="8 9" id="KW-0413">Isomerase</keyword>
<keyword evidence="5" id="KW-0963">Cytoplasm</keyword>
<dbReference type="InterPro" id="IPR046357">
    <property type="entry name" value="PPIase_dom_sf"/>
</dbReference>
<proteinExistence type="inferred from homology"/>
<evidence type="ECO:0000256" key="5">
    <source>
        <dbReference type="ARBA" id="ARBA00022490"/>
    </source>
</evidence>
<evidence type="ECO:0000256" key="2">
    <source>
        <dbReference type="ARBA" id="ARBA00004496"/>
    </source>
</evidence>
<dbReference type="PANTHER" id="PTHR47861:SF3">
    <property type="entry name" value="FKBP-TYPE PEPTIDYL-PROLYL CIS-TRANS ISOMERASE SLYD"/>
    <property type="match status" value="1"/>
</dbReference>
<evidence type="ECO:0000256" key="7">
    <source>
        <dbReference type="ARBA" id="ARBA00023186"/>
    </source>
</evidence>
<dbReference type="Gene3D" id="3.10.50.40">
    <property type="match status" value="1"/>
</dbReference>
<dbReference type="EMBL" id="AVPH01000262">
    <property type="protein sequence ID" value="ERE03360.1"/>
    <property type="molecule type" value="Genomic_DNA"/>
</dbReference>
<organism evidence="9 10">
    <name type="scientific">Pseudogulbenkiania ferrooxidans EGD-HP2</name>
    <dbReference type="NCBI Taxonomy" id="1388764"/>
    <lineage>
        <taxon>Bacteria</taxon>
        <taxon>Pseudomonadati</taxon>
        <taxon>Pseudomonadota</taxon>
        <taxon>Betaproteobacteria</taxon>
        <taxon>Neisseriales</taxon>
        <taxon>Chromobacteriaceae</taxon>
        <taxon>Pseudogulbenkiania</taxon>
    </lineage>
</organism>
<evidence type="ECO:0000256" key="6">
    <source>
        <dbReference type="ARBA" id="ARBA00023110"/>
    </source>
</evidence>
<name>A0ABP2XIQ6_9NEIS</name>
<gene>
    <name evidence="9" type="ORF">O166_12500</name>
</gene>
<dbReference type="EC" id="5.2.1.8" evidence="4"/>
<evidence type="ECO:0000256" key="3">
    <source>
        <dbReference type="ARBA" id="ARBA00006577"/>
    </source>
</evidence>
<sequence>MGIRQMWGDSVDTPPLNCEPSRFNFFASTAMKITSNTAVTLRMKVTDSQGLVYDDGKNPVSYLHGDYDNLFSKLEAALEGQEAGFQTTLELATEDTFGERDEALVTTMPKAEFPPGVKVGGQIQRLGPDGERRYYFVTKIKGPVVLLDGNHPLCGKTLRFALKVVDVREASAEEIAHQHVHGEHGHQH</sequence>
<evidence type="ECO:0000256" key="8">
    <source>
        <dbReference type="ARBA" id="ARBA00023235"/>
    </source>
</evidence>
<accession>A0ABP2XIQ6</accession>
<comment type="subcellular location">
    <subcellularLocation>
        <location evidence="2">Cytoplasm</location>
    </subcellularLocation>
</comment>
<evidence type="ECO:0000256" key="4">
    <source>
        <dbReference type="ARBA" id="ARBA00013194"/>
    </source>
</evidence>
<evidence type="ECO:0000313" key="10">
    <source>
        <dbReference type="Proteomes" id="UP000016426"/>
    </source>
</evidence>
<keyword evidence="7" id="KW-0143">Chaperone</keyword>
<dbReference type="RefSeq" id="WP_021478050.1">
    <property type="nucleotide sequence ID" value="NZ_AVPH01000262.1"/>
</dbReference>
<keyword evidence="6" id="KW-0697">Rotamase</keyword>
<dbReference type="PANTHER" id="PTHR47861">
    <property type="entry name" value="FKBP-TYPE PEPTIDYL-PROLYL CIS-TRANS ISOMERASE SLYD"/>
    <property type="match status" value="1"/>
</dbReference>
<comment type="similarity">
    <text evidence="3">Belongs to the FKBP-type PPIase family.</text>
</comment>
<comment type="caution">
    <text evidence="9">The sequence shown here is derived from an EMBL/GenBank/DDBJ whole genome shotgun (WGS) entry which is preliminary data.</text>
</comment>
<comment type="catalytic activity">
    <reaction evidence="1">
        <text>[protein]-peptidylproline (omega=180) = [protein]-peptidylproline (omega=0)</text>
        <dbReference type="Rhea" id="RHEA:16237"/>
        <dbReference type="Rhea" id="RHEA-COMP:10747"/>
        <dbReference type="Rhea" id="RHEA-COMP:10748"/>
        <dbReference type="ChEBI" id="CHEBI:83833"/>
        <dbReference type="ChEBI" id="CHEBI:83834"/>
        <dbReference type="EC" id="5.2.1.8"/>
    </reaction>
</comment>
<dbReference type="SUPFAM" id="SSF54534">
    <property type="entry name" value="FKBP-like"/>
    <property type="match status" value="1"/>
</dbReference>
<protein>
    <recommendedName>
        <fullName evidence="4">peptidylprolyl isomerase</fullName>
        <ecNumber evidence="4">5.2.1.8</ecNumber>
    </recommendedName>
</protein>
<evidence type="ECO:0000256" key="1">
    <source>
        <dbReference type="ARBA" id="ARBA00000971"/>
    </source>
</evidence>
<dbReference type="GO" id="GO:0016853">
    <property type="term" value="F:isomerase activity"/>
    <property type="evidence" value="ECO:0007669"/>
    <property type="project" value="UniProtKB-KW"/>
</dbReference>